<dbReference type="EMBL" id="JBHUDM010000002">
    <property type="protein sequence ID" value="MFD1642087.1"/>
    <property type="molecule type" value="Genomic_DNA"/>
</dbReference>
<dbReference type="Proteomes" id="UP001597052">
    <property type="component" value="Unassembled WGS sequence"/>
</dbReference>
<dbReference type="InterPro" id="IPR011014">
    <property type="entry name" value="MscS_channel_TM-2"/>
</dbReference>
<evidence type="ECO:0000313" key="9">
    <source>
        <dbReference type="Proteomes" id="UP001597052"/>
    </source>
</evidence>
<comment type="caution">
    <text evidence="8">The sequence shown here is derived from an EMBL/GenBank/DDBJ whole genome shotgun (WGS) entry which is preliminary data.</text>
</comment>
<dbReference type="Gene3D" id="2.30.30.60">
    <property type="match status" value="1"/>
</dbReference>
<keyword evidence="4 6" id="KW-1133">Transmembrane helix</keyword>
<dbReference type="PANTHER" id="PTHR30221:SF20">
    <property type="entry name" value="SMALL-CONDUCTANCE MECHANOSENSITIVE CHANNEL"/>
    <property type="match status" value="1"/>
</dbReference>
<protein>
    <submittedName>
        <fullName evidence="8">Mechanosensitive ion channel domain-containing protein</fullName>
    </submittedName>
</protein>
<dbReference type="InterPro" id="IPR008910">
    <property type="entry name" value="MSC_TM_helix"/>
</dbReference>
<keyword evidence="5 6" id="KW-0472">Membrane</keyword>
<keyword evidence="9" id="KW-1185">Reference proteome</keyword>
<feature type="transmembrane region" description="Helical" evidence="6">
    <location>
        <begin position="73"/>
        <end position="94"/>
    </location>
</feature>
<keyword evidence="3 6" id="KW-0812">Transmembrane</keyword>
<dbReference type="PANTHER" id="PTHR30221">
    <property type="entry name" value="SMALL-CONDUCTANCE MECHANOSENSITIVE CHANNEL"/>
    <property type="match status" value="1"/>
</dbReference>
<dbReference type="AlphaFoldDB" id="A0ABD6D9P5"/>
<dbReference type="InterPro" id="IPR023408">
    <property type="entry name" value="MscS_beta-dom_sf"/>
</dbReference>
<dbReference type="RefSeq" id="WP_256395537.1">
    <property type="nucleotide sequence ID" value="NZ_JANHDJ010000002.1"/>
</dbReference>
<dbReference type="SUPFAM" id="SSF82861">
    <property type="entry name" value="Mechanosensitive channel protein MscS (YggB), transmembrane region"/>
    <property type="match status" value="1"/>
</dbReference>
<accession>A0ABD6D9P5</accession>
<feature type="transmembrane region" description="Helical" evidence="6">
    <location>
        <begin position="101"/>
        <end position="126"/>
    </location>
</feature>
<feature type="transmembrane region" description="Helical" evidence="6">
    <location>
        <begin position="146"/>
        <end position="166"/>
    </location>
</feature>
<dbReference type="InterPro" id="IPR045275">
    <property type="entry name" value="MscS_archaea/bacteria_type"/>
</dbReference>
<evidence type="ECO:0000259" key="7">
    <source>
        <dbReference type="Pfam" id="PF00924"/>
    </source>
</evidence>
<dbReference type="SUPFAM" id="SSF50182">
    <property type="entry name" value="Sm-like ribonucleoproteins"/>
    <property type="match status" value="1"/>
</dbReference>
<feature type="domain" description="Mechanosensitive ion channel MscS" evidence="7">
    <location>
        <begin position="198"/>
        <end position="255"/>
    </location>
</feature>
<evidence type="ECO:0000256" key="1">
    <source>
        <dbReference type="ARBA" id="ARBA00004141"/>
    </source>
</evidence>
<evidence type="ECO:0000256" key="5">
    <source>
        <dbReference type="ARBA" id="ARBA00023136"/>
    </source>
</evidence>
<dbReference type="InterPro" id="IPR010920">
    <property type="entry name" value="LSM_dom_sf"/>
</dbReference>
<dbReference type="GO" id="GO:0016020">
    <property type="term" value="C:membrane"/>
    <property type="evidence" value="ECO:0007669"/>
    <property type="project" value="UniProtKB-SubCell"/>
</dbReference>
<name>A0ABD6D9P5_9EURY</name>
<proteinExistence type="inferred from homology"/>
<comment type="subcellular location">
    <subcellularLocation>
        <location evidence="1">Membrane</location>
        <topology evidence="1">Multi-pass membrane protein</topology>
    </subcellularLocation>
</comment>
<evidence type="ECO:0000313" key="8">
    <source>
        <dbReference type="EMBL" id="MFD1642087.1"/>
    </source>
</evidence>
<dbReference type="Gene3D" id="1.10.287.1260">
    <property type="match status" value="1"/>
</dbReference>
<dbReference type="InterPro" id="IPR006685">
    <property type="entry name" value="MscS_channel_2nd"/>
</dbReference>
<organism evidence="8 9">
    <name type="scientific">Halohasta litorea</name>
    <dbReference type="NCBI Taxonomy" id="869891"/>
    <lineage>
        <taxon>Archaea</taxon>
        <taxon>Methanobacteriati</taxon>
        <taxon>Methanobacteriota</taxon>
        <taxon>Stenosarchaea group</taxon>
        <taxon>Halobacteria</taxon>
        <taxon>Halobacteriales</taxon>
        <taxon>Haloferacaceae</taxon>
        <taxon>Halohasta</taxon>
    </lineage>
</organism>
<dbReference type="Pfam" id="PF05552">
    <property type="entry name" value="MS_channel_1st_1"/>
    <property type="match status" value="1"/>
</dbReference>
<dbReference type="Pfam" id="PF00924">
    <property type="entry name" value="MS_channel_2nd"/>
    <property type="match status" value="1"/>
</dbReference>
<gene>
    <name evidence="8" type="ORF">ACFSBW_09415</name>
</gene>
<evidence type="ECO:0000256" key="6">
    <source>
        <dbReference type="SAM" id="Phobius"/>
    </source>
</evidence>
<evidence type="ECO:0000256" key="4">
    <source>
        <dbReference type="ARBA" id="ARBA00022989"/>
    </source>
</evidence>
<feature type="transmembrane region" description="Helical" evidence="6">
    <location>
        <begin position="20"/>
        <end position="38"/>
    </location>
</feature>
<sequence length="264" mass="28318">MFGPIQIAVDGIIRGVPVRLWLALVILAVGVLVAYGVMGVTSRLLDRMGVVETIEGTSFERTTNEFGTSTARIITQLSGAFTFLVAVFTAITIADLRFADLFWGGIAVFLPQLFIAIVILVAGVVIADKVELLVSERLRGIKLPEIGLIPLLAKYSVLFVAILIALSQIGVAVLALIVLLAAYALALIVFTALATHDLLASATAGVYLLLNQPYSIGDEVKVGGQRGIVQEVDLFVTRIETDGEEHIIPNRTVLRDGIVRIQGR</sequence>
<comment type="similarity">
    <text evidence="2">Belongs to the MscS (TC 1.A.23) family.</text>
</comment>
<evidence type="ECO:0000256" key="3">
    <source>
        <dbReference type="ARBA" id="ARBA00022692"/>
    </source>
</evidence>
<reference evidence="8 9" key="1">
    <citation type="journal article" date="2019" name="Int. J. Syst. Evol. Microbiol.">
        <title>The Global Catalogue of Microorganisms (GCM) 10K type strain sequencing project: providing services to taxonomists for standard genome sequencing and annotation.</title>
        <authorList>
            <consortium name="The Broad Institute Genomics Platform"/>
            <consortium name="The Broad Institute Genome Sequencing Center for Infectious Disease"/>
            <person name="Wu L."/>
            <person name="Ma J."/>
        </authorList>
    </citation>
    <scope>NUCLEOTIDE SEQUENCE [LARGE SCALE GENOMIC DNA]</scope>
    <source>
        <strain evidence="8 9">CGMCC 1.10593</strain>
    </source>
</reference>
<feature type="transmembrane region" description="Helical" evidence="6">
    <location>
        <begin position="173"/>
        <end position="194"/>
    </location>
</feature>
<evidence type="ECO:0000256" key="2">
    <source>
        <dbReference type="ARBA" id="ARBA00008017"/>
    </source>
</evidence>